<protein>
    <submittedName>
        <fullName evidence="1">Uncharacterized protein</fullName>
    </submittedName>
</protein>
<accession>A0A0B6ZRW2</accession>
<dbReference type="EMBL" id="HACG01023580">
    <property type="protein sequence ID" value="CEK70445.1"/>
    <property type="molecule type" value="Transcribed_RNA"/>
</dbReference>
<organism evidence="1">
    <name type="scientific">Arion vulgaris</name>
    <dbReference type="NCBI Taxonomy" id="1028688"/>
    <lineage>
        <taxon>Eukaryota</taxon>
        <taxon>Metazoa</taxon>
        <taxon>Spiralia</taxon>
        <taxon>Lophotrochozoa</taxon>
        <taxon>Mollusca</taxon>
        <taxon>Gastropoda</taxon>
        <taxon>Heterobranchia</taxon>
        <taxon>Euthyneura</taxon>
        <taxon>Panpulmonata</taxon>
        <taxon>Eupulmonata</taxon>
        <taxon>Stylommatophora</taxon>
        <taxon>Helicina</taxon>
        <taxon>Arionoidea</taxon>
        <taxon>Arionidae</taxon>
        <taxon>Arion</taxon>
    </lineage>
</organism>
<evidence type="ECO:0000313" key="1">
    <source>
        <dbReference type="EMBL" id="CEK70445.1"/>
    </source>
</evidence>
<proteinExistence type="predicted"/>
<dbReference type="AlphaFoldDB" id="A0A0B6ZRW2"/>
<sequence>MSALYSDLHLKPSQKQCNAVQHSKMKLQLSSHFAYIGADNSANLNRSTNMRVTFH</sequence>
<name>A0A0B6ZRW2_9EUPU</name>
<gene>
    <name evidence="1" type="primary">ORF74192</name>
</gene>
<reference evidence="1" key="1">
    <citation type="submission" date="2014-12" db="EMBL/GenBank/DDBJ databases">
        <title>Insight into the proteome of Arion vulgaris.</title>
        <authorList>
            <person name="Aradska J."/>
            <person name="Bulat T."/>
            <person name="Smidak R."/>
            <person name="Sarate P."/>
            <person name="Gangsoo J."/>
            <person name="Sialana F."/>
            <person name="Bilban M."/>
            <person name="Lubec G."/>
        </authorList>
    </citation>
    <scope>NUCLEOTIDE SEQUENCE</scope>
    <source>
        <tissue evidence="1">Skin</tissue>
    </source>
</reference>